<keyword evidence="3 6" id="KW-0012">Acyltransferase</keyword>
<evidence type="ECO:0000259" key="5">
    <source>
        <dbReference type="SMART" id="SM00563"/>
    </source>
</evidence>
<keyword evidence="2 6" id="KW-0808">Transferase</keyword>
<protein>
    <submittedName>
        <fullName evidence="6">1-acyl-sn-glycerol-3-phosphate acyltransferase</fullName>
    </submittedName>
</protein>
<dbReference type="GO" id="GO:0006654">
    <property type="term" value="P:phosphatidic acid biosynthetic process"/>
    <property type="evidence" value="ECO:0007669"/>
    <property type="project" value="TreeGrafter"/>
</dbReference>
<evidence type="ECO:0000313" key="7">
    <source>
        <dbReference type="Proteomes" id="UP000241010"/>
    </source>
</evidence>
<proteinExistence type="predicted"/>
<accession>A0A2T4JYS6</accession>
<comment type="pathway">
    <text evidence="1">Lipid metabolism.</text>
</comment>
<evidence type="ECO:0000256" key="1">
    <source>
        <dbReference type="ARBA" id="ARBA00005189"/>
    </source>
</evidence>
<keyword evidence="4" id="KW-1133">Transmembrane helix</keyword>
<dbReference type="Pfam" id="PF01553">
    <property type="entry name" value="Acyltransferase"/>
    <property type="match status" value="1"/>
</dbReference>
<dbReference type="InterPro" id="IPR002123">
    <property type="entry name" value="Plipid/glycerol_acylTrfase"/>
</dbReference>
<dbReference type="AlphaFoldDB" id="A0A2T4JYS6"/>
<evidence type="ECO:0000256" key="3">
    <source>
        <dbReference type="ARBA" id="ARBA00023315"/>
    </source>
</evidence>
<evidence type="ECO:0000256" key="2">
    <source>
        <dbReference type="ARBA" id="ARBA00022679"/>
    </source>
</evidence>
<comment type="caution">
    <text evidence="6">The sequence shown here is derived from an EMBL/GenBank/DDBJ whole genome shotgun (WGS) entry which is preliminary data.</text>
</comment>
<dbReference type="PANTHER" id="PTHR10434:SF40">
    <property type="entry name" value="1-ACYL-SN-GLYCEROL-3-PHOSPHATE ACYLTRANSFERASE"/>
    <property type="match status" value="1"/>
</dbReference>
<dbReference type="GO" id="GO:0003841">
    <property type="term" value="F:1-acylglycerol-3-phosphate O-acyltransferase activity"/>
    <property type="evidence" value="ECO:0007669"/>
    <property type="project" value="TreeGrafter"/>
</dbReference>
<feature type="transmembrane region" description="Helical" evidence="4">
    <location>
        <begin position="6"/>
        <end position="34"/>
    </location>
</feature>
<evidence type="ECO:0000313" key="6">
    <source>
        <dbReference type="EMBL" id="PTE23071.1"/>
    </source>
</evidence>
<organism evidence="6 7">
    <name type="scientific">Cereibacter changlensis JA139</name>
    <dbReference type="NCBI Taxonomy" id="1188249"/>
    <lineage>
        <taxon>Bacteria</taxon>
        <taxon>Pseudomonadati</taxon>
        <taxon>Pseudomonadota</taxon>
        <taxon>Alphaproteobacteria</taxon>
        <taxon>Rhodobacterales</taxon>
        <taxon>Paracoccaceae</taxon>
        <taxon>Cereibacter</taxon>
    </lineage>
</organism>
<keyword evidence="4" id="KW-0472">Membrane</keyword>
<feature type="domain" description="Phospholipid/glycerol acyltransferase" evidence="5">
    <location>
        <begin position="73"/>
        <end position="187"/>
    </location>
</feature>
<dbReference type="SUPFAM" id="SSF69593">
    <property type="entry name" value="Glycerol-3-phosphate (1)-acyltransferase"/>
    <property type="match status" value="1"/>
</dbReference>
<dbReference type="SMART" id="SM00563">
    <property type="entry name" value="PlsC"/>
    <property type="match status" value="1"/>
</dbReference>
<dbReference type="PANTHER" id="PTHR10434">
    <property type="entry name" value="1-ACYL-SN-GLYCEROL-3-PHOSPHATE ACYLTRANSFERASE"/>
    <property type="match status" value="1"/>
</dbReference>
<keyword evidence="4" id="KW-0812">Transmembrane</keyword>
<dbReference type="CDD" id="cd07989">
    <property type="entry name" value="LPLAT_AGPAT-like"/>
    <property type="match status" value="1"/>
</dbReference>
<sequence>MRYALQWILSLLFIAQMYITIISIALLFTPAAFFTRRASFAWMRIYSNWVRFSARWMLGLHTEVRGPVPTGAALIASKHQSFLDSLLLFAILDTPRFIMKKELAWIPLMGWHAMRIGCVPVDRGRRGAAIKKMLADVDRGEQRPGQLVIYPQGTRVAPEAKLPYKVGTALIYSQLNQPCIPVATNVGFFWPRHGIYRLPGNAIIEFLEPIPPGVPLKAFMARLELEIETASDRLLAEAQAAATL</sequence>
<evidence type="ECO:0000256" key="4">
    <source>
        <dbReference type="SAM" id="Phobius"/>
    </source>
</evidence>
<dbReference type="EMBL" id="PZKG01000010">
    <property type="protein sequence ID" value="PTE23071.1"/>
    <property type="molecule type" value="Genomic_DNA"/>
</dbReference>
<dbReference type="Proteomes" id="UP000241010">
    <property type="component" value="Unassembled WGS sequence"/>
</dbReference>
<dbReference type="RefSeq" id="WP_107662581.1">
    <property type="nucleotide sequence ID" value="NZ_PZKG01000010.1"/>
</dbReference>
<reference evidence="6 7" key="1">
    <citation type="submission" date="2018-03" db="EMBL/GenBank/DDBJ databases">
        <title>Cereibacter changlensis.</title>
        <authorList>
            <person name="Meyer T.E."/>
            <person name="Miller S."/>
            <person name="Lodha T."/>
            <person name="Gandham S."/>
            <person name="Chintalapati S."/>
            <person name="Chintalapati V.R."/>
        </authorList>
    </citation>
    <scope>NUCLEOTIDE SEQUENCE [LARGE SCALE GENOMIC DNA]</scope>
    <source>
        <strain evidence="6 7">JA139</strain>
    </source>
</reference>
<gene>
    <name evidence="6" type="ORF">C5F48_03825</name>
</gene>
<dbReference type="OrthoDB" id="5290997at2"/>
<name>A0A2T4JYS6_9RHOB</name>
<keyword evidence="7" id="KW-1185">Reference proteome</keyword>